<feature type="coiled-coil region" evidence="1">
    <location>
        <begin position="180"/>
        <end position="278"/>
    </location>
</feature>
<organism evidence="2 3">
    <name type="scientific">Parnassius apollo</name>
    <name type="common">Apollo butterfly</name>
    <name type="synonym">Papilio apollo</name>
    <dbReference type="NCBI Taxonomy" id="110799"/>
    <lineage>
        <taxon>Eukaryota</taxon>
        <taxon>Metazoa</taxon>
        <taxon>Ecdysozoa</taxon>
        <taxon>Arthropoda</taxon>
        <taxon>Hexapoda</taxon>
        <taxon>Insecta</taxon>
        <taxon>Pterygota</taxon>
        <taxon>Neoptera</taxon>
        <taxon>Endopterygota</taxon>
        <taxon>Lepidoptera</taxon>
        <taxon>Glossata</taxon>
        <taxon>Ditrysia</taxon>
        <taxon>Papilionoidea</taxon>
        <taxon>Papilionidae</taxon>
        <taxon>Parnassiinae</taxon>
        <taxon>Parnassini</taxon>
        <taxon>Parnassius</taxon>
        <taxon>Parnassius</taxon>
    </lineage>
</organism>
<name>A0A8S3WLF7_PARAO</name>
<comment type="caution">
    <text evidence="2">The sequence shown here is derived from an EMBL/GenBank/DDBJ whole genome shotgun (WGS) entry which is preliminary data.</text>
</comment>
<evidence type="ECO:0000313" key="2">
    <source>
        <dbReference type="EMBL" id="CAG4965227.1"/>
    </source>
</evidence>
<evidence type="ECO:0000256" key="1">
    <source>
        <dbReference type="SAM" id="Coils"/>
    </source>
</evidence>
<protein>
    <submittedName>
        <fullName evidence="2">(apollo) hypothetical protein</fullName>
    </submittedName>
</protein>
<dbReference type="EMBL" id="CAJQZP010000508">
    <property type="protein sequence ID" value="CAG4965227.1"/>
    <property type="molecule type" value="Genomic_DNA"/>
</dbReference>
<reference evidence="2" key="1">
    <citation type="submission" date="2021-04" db="EMBL/GenBank/DDBJ databases">
        <authorList>
            <person name="Tunstrom K."/>
        </authorList>
    </citation>
    <scope>NUCLEOTIDE SEQUENCE</scope>
</reference>
<evidence type="ECO:0000313" key="3">
    <source>
        <dbReference type="Proteomes" id="UP000691718"/>
    </source>
</evidence>
<dbReference type="AlphaFoldDB" id="A0A8S3WLF7"/>
<keyword evidence="3" id="KW-1185">Reference proteome</keyword>
<sequence>MSLSKSDYLFFKQSCNHMSLARTCPAYQREKRLRELMAEFNCTYRKALTIIVTPSSPVQETNTSNSKITVLRSEAPQVQSTSYNQGREHDQVTFAQVIKTEAIAHSESEPKHNLRIKKTPRLGARRAVSPEHHANSVDTSTMVHLEAKTPPKKEVNFSELLNRLKEIIFLRNASIQDKIKEDKEEKRQKWRDERKNLKKAQYDKARCDLNEGKNVEKEKMHAESKLRKENHELKREIITLRKRFEALRKKHYRKSKKVDELNKAFQEIKEKYQQITTKLKEHDCTKNERVKVMGNDNVTPTKQADNFIKENLTHIDASKKTDSKKEATGTQCFDKISEGRIQKICWNGKEHFEKKL</sequence>
<accession>A0A8S3WLF7</accession>
<dbReference type="Proteomes" id="UP000691718">
    <property type="component" value="Unassembled WGS sequence"/>
</dbReference>
<gene>
    <name evidence="2" type="ORF">PAPOLLO_LOCUS7375</name>
</gene>
<keyword evidence="1" id="KW-0175">Coiled coil</keyword>
<proteinExistence type="predicted"/>
<dbReference type="OrthoDB" id="6375801at2759"/>